<dbReference type="SMART" id="SM00034">
    <property type="entry name" value="CLECT"/>
    <property type="match status" value="1"/>
</dbReference>
<dbReference type="AlphaFoldDB" id="V3Z2V0"/>
<proteinExistence type="predicted"/>
<dbReference type="CTD" id="20240796"/>
<dbReference type="OMA" id="VNTINDQ"/>
<dbReference type="InterPro" id="IPR016186">
    <property type="entry name" value="C-type_lectin-like/link_sf"/>
</dbReference>
<dbReference type="PANTHER" id="PTHR22801">
    <property type="entry name" value="LITHOSTATHINE"/>
    <property type="match status" value="1"/>
</dbReference>
<dbReference type="InterPro" id="IPR050801">
    <property type="entry name" value="Ca-Dep_Lectins_ImmuneDev"/>
</dbReference>
<evidence type="ECO:0000313" key="2">
    <source>
        <dbReference type="EMBL" id="ESO84928.1"/>
    </source>
</evidence>
<organism evidence="2 3">
    <name type="scientific">Lottia gigantea</name>
    <name type="common">Giant owl limpet</name>
    <dbReference type="NCBI Taxonomy" id="225164"/>
    <lineage>
        <taxon>Eukaryota</taxon>
        <taxon>Metazoa</taxon>
        <taxon>Spiralia</taxon>
        <taxon>Lophotrochozoa</taxon>
        <taxon>Mollusca</taxon>
        <taxon>Gastropoda</taxon>
        <taxon>Patellogastropoda</taxon>
        <taxon>Lottioidea</taxon>
        <taxon>Lottiidae</taxon>
        <taxon>Lottia</taxon>
    </lineage>
</organism>
<dbReference type="InterPro" id="IPR001304">
    <property type="entry name" value="C-type_lectin-like"/>
</dbReference>
<dbReference type="Proteomes" id="UP000030746">
    <property type="component" value="Unassembled WGS sequence"/>
</dbReference>
<evidence type="ECO:0000259" key="1">
    <source>
        <dbReference type="PROSITE" id="PS50041"/>
    </source>
</evidence>
<dbReference type="Gene3D" id="3.10.100.10">
    <property type="entry name" value="Mannose-Binding Protein A, subunit A"/>
    <property type="match status" value="1"/>
</dbReference>
<dbReference type="RefSeq" id="XP_009064317.1">
    <property type="nucleotide sequence ID" value="XM_009066069.1"/>
</dbReference>
<name>V3Z2V0_LOTGI</name>
<dbReference type="EMBL" id="KB203357">
    <property type="protein sequence ID" value="ESO84928.1"/>
    <property type="molecule type" value="Genomic_DNA"/>
</dbReference>
<evidence type="ECO:0000313" key="3">
    <source>
        <dbReference type="Proteomes" id="UP000030746"/>
    </source>
</evidence>
<accession>V3Z2V0</accession>
<dbReference type="InterPro" id="IPR016187">
    <property type="entry name" value="CTDL_fold"/>
</dbReference>
<protein>
    <recommendedName>
        <fullName evidence="1">C-type lectin domain-containing protein</fullName>
    </recommendedName>
</protein>
<dbReference type="PANTHER" id="PTHR22801:SF63">
    <property type="entry name" value="C-TYPE LECTIN DOMAIN-CONTAINING PROTEIN"/>
    <property type="match status" value="1"/>
</dbReference>
<sequence length="144" mass="16298">MPNLVREVRQIKCPTDLGYMEDPTSNICSKIHETKLSWTSAQAECEKDNGQLFIADTQAKRDISIKVRTGAVFLGASDLDEEGVWKWLNGEPVNRTLFSPNEPNNFNGHENCMSARSTGYNDEKCSRNFKYICEVPTKKAYCPN</sequence>
<dbReference type="Pfam" id="PF00059">
    <property type="entry name" value="Lectin_C"/>
    <property type="match status" value="1"/>
</dbReference>
<dbReference type="OrthoDB" id="6271941at2759"/>
<reference evidence="2 3" key="1">
    <citation type="journal article" date="2013" name="Nature">
        <title>Insights into bilaterian evolution from three spiralian genomes.</title>
        <authorList>
            <person name="Simakov O."/>
            <person name="Marletaz F."/>
            <person name="Cho S.J."/>
            <person name="Edsinger-Gonzales E."/>
            <person name="Havlak P."/>
            <person name="Hellsten U."/>
            <person name="Kuo D.H."/>
            <person name="Larsson T."/>
            <person name="Lv J."/>
            <person name="Arendt D."/>
            <person name="Savage R."/>
            <person name="Osoegawa K."/>
            <person name="de Jong P."/>
            <person name="Grimwood J."/>
            <person name="Chapman J.A."/>
            <person name="Shapiro H."/>
            <person name="Aerts A."/>
            <person name="Otillar R.P."/>
            <person name="Terry A.Y."/>
            <person name="Boore J.L."/>
            <person name="Grigoriev I.V."/>
            <person name="Lindberg D.R."/>
            <person name="Seaver E.C."/>
            <person name="Weisblat D.A."/>
            <person name="Putnam N.H."/>
            <person name="Rokhsar D.S."/>
        </authorList>
    </citation>
    <scope>NUCLEOTIDE SEQUENCE [LARGE SCALE GENOMIC DNA]</scope>
</reference>
<dbReference type="HOGENOM" id="CLU_049894_10_2_1"/>
<feature type="domain" description="C-type lectin" evidence="1">
    <location>
        <begin position="24"/>
        <end position="134"/>
    </location>
</feature>
<keyword evidence="3" id="KW-1185">Reference proteome</keyword>
<dbReference type="KEGG" id="lgi:LOTGIDRAFT_168185"/>
<gene>
    <name evidence="2" type="ORF">LOTGIDRAFT_168185</name>
</gene>
<dbReference type="SUPFAM" id="SSF56436">
    <property type="entry name" value="C-type lectin-like"/>
    <property type="match status" value="1"/>
</dbReference>
<dbReference type="PROSITE" id="PS50041">
    <property type="entry name" value="C_TYPE_LECTIN_2"/>
    <property type="match status" value="1"/>
</dbReference>
<dbReference type="CDD" id="cd00037">
    <property type="entry name" value="CLECT"/>
    <property type="match status" value="1"/>
</dbReference>
<dbReference type="GeneID" id="20240796"/>